<feature type="transmembrane region" description="Helical" evidence="8">
    <location>
        <begin position="522"/>
        <end position="539"/>
    </location>
</feature>
<proteinExistence type="inferred from homology"/>
<dbReference type="GeneID" id="108563286"/>
<evidence type="ECO:0000256" key="5">
    <source>
        <dbReference type="ARBA" id="ARBA00022989"/>
    </source>
</evidence>
<dbReference type="PANTHER" id="PTHR12185:SF14">
    <property type="entry name" value="CHOLESTEROL UPTAKE PROTEIN 1"/>
    <property type="match status" value="1"/>
</dbReference>
<evidence type="ECO:0000256" key="7">
    <source>
        <dbReference type="ARBA" id="ARBA00023180"/>
    </source>
</evidence>
<evidence type="ECO:0000256" key="6">
    <source>
        <dbReference type="ARBA" id="ARBA00023136"/>
    </source>
</evidence>
<feature type="signal peptide" evidence="9">
    <location>
        <begin position="1"/>
        <end position="18"/>
    </location>
</feature>
<evidence type="ECO:0000313" key="10">
    <source>
        <dbReference type="Proteomes" id="UP000695000"/>
    </source>
</evidence>
<reference evidence="11" key="1">
    <citation type="submission" date="2025-08" db="UniProtKB">
        <authorList>
            <consortium name="RefSeq"/>
        </authorList>
    </citation>
    <scope>IDENTIFICATION</scope>
    <source>
        <tissue evidence="11">Whole Larva</tissue>
    </source>
</reference>
<feature type="transmembrane region" description="Helical" evidence="8">
    <location>
        <begin position="746"/>
        <end position="765"/>
    </location>
</feature>
<comment type="subcellular location">
    <subcellularLocation>
        <location evidence="1">Membrane</location>
        <topology evidence="1">Multi-pass membrane protein</topology>
    </subcellularLocation>
</comment>
<feature type="transmembrane region" description="Helical" evidence="8">
    <location>
        <begin position="299"/>
        <end position="324"/>
    </location>
</feature>
<feature type="transmembrane region" description="Helical" evidence="8">
    <location>
        <begin position="577"/>
        <end position="599"/>
    </location>
</feature>
<dbReference type="InterPro" id="IPR025958">
    <property type="entry name" value="SID1_TM_fam"/>
</dbReference>
<comment type="similarity">
    <text evidence="2">Belongs to the SID1 family.</text>
</comment>
<feature type="transmembrane region" description="Helical" evidence="8">
    <location>
        <begin position="455"/>
        <end position="473"/>
    </location>
</feature>
<evidence type="ECO:0000256" key="9">
    <source>
        <dbReference type="SAM" id="SignalP"/>
    </source>
</evidence>
<evidence type="ECO:0000256" key="2">
    <source>
        <dbReference type="ARBA" id="ARBA00006618"/>
    </source>
</evidence>
<keyword evidence="6 8" id="KW-0472">Membrane</keyword>
<evidence type="ECO:0000256" key="8">
    <source>
        <dbReference type="SAM" id="Phobius"/>
    </source>
</evidence>
<protein>
    <submittedName>
        <fullName evidence="11">SID1 transmembrane family member 1-like</fullName>
    </submittedName>
</protein>
<dbReference type="Proteomes" id="UP000695000">
    <property type="component" value="Unplaced"/>
</dbReference>
<feature type="transmembrane region" description="Helical" evidence="8">
    <location>
        <begin position="695"/>
        <end position="715"/>
    </location>
</feature>
<feature type="transmembrane region" description="Helical" evidence="8">
    <location>
        <begin position="551"/>
        <end position="571"/>
    </location>
</feature>
<sequence length="780" mass="90187">MLLHWLFVNALIILSCSGIECLNVKIINGSLNEIFTQDLTLDKDIEYLIQFDSIETKTPLRVLAYSEDAHVSSPILIVVKQKKEVVSWQLPMVVDGNDGSTEFKDTAKTLCYDMTMDNRTLSEAISGISHYNSEFMLEDSPIISISTSSVKNVSVNVTVMPESTFYILPDEVYNTTVTSSTPRVYFYDFPDNATTTDNTKTVILEVNSPDNICMTISIQNASCPVYDLNHNIRFEGYFETITTKGGITITKSHFPNGFFLVFVPKPDDYDCTMVLSTSNTERRKEITFKITPSIARTDYINAIILTLFCMFVFYFVFGICFFLCSSRAYVPRSMEYMSERCIEENPSTSRTANDNASVNEDYGSNEDASSAREVIFNKPEVFLCDLARKDFRILKKKSYFYLWHVLTVAVFYGLPVVQLVITYQKVLNDTGNQDLCYYNFLCAHPLGFFSDFNHILSNVGYLLLGLLYICIIYRRQLWHKDLQFDQEYGIPQHYGLFYALGVALMMEGVLSGSYHICPNHSNFQFDTSFMYVMAVLCMVKIYQNRHPDINATAYSTFGVLAVAIILGMWGIMAGDLYFWIFFTIFHILTGIYLTAQIYFMGCCKLDQWLFWKIIRHVFYDFWFSPRENIKPKYKGRFFLLLIGNLCNWMLAIFGILHHDTDFALHLLAIFMMNTLLYFIFYIVMKLCHKERINLLAVLFLLISLACAGAAMYCFLNKSISWAESPAESRRYNQDCLFMRFYDYHDVWHFLSAVGMFFIFMVVLLLDDDLSHTHRTRIHVF</sequence>
<keyword evidence="10" id="KW-1185">Reference proteome</keyword>
<accession>A0ABM1MS53</accession>
<feature type="transmembrane region" description="Helical" evidence="8">
    <location>
        <begin position="637"/>
        <end position="656"/>
    </location>
</feature>
<evidence type="ECO:0000256" key="4">
    <source>
        <dbReference type="ARBA" id="ARBA00022729"/>
    </source>
</evidence>
<gene>
    <name evidence="11" type="primary">LOC108563286</name>
</gene>
<feature type="transmembrane region" description="Helical" evidence="8">
    <location>
        <begin position="662"/>
        <end position="683"/>
    </location>
</feature>
<feature type="transmembrane region" description="Helical" evidence="8">
    <location>
        <begin position="494"/>
        <end position="516"/>
    </location>
</feature>
<feature type="chain" id="PRO_5045037114" evidence="9">
    <location>
        <begin position="19"/>
        <end position="780"/>
    </location>
</feature>
<dbReference type="PANTHER" id="PTHR12185">
    <property type="entry name" value="SID1 TRANSMEMBRANE FAMILY MEMEBER"/>
    <property type="match status" value="1"/>
</dbReference>
<evidence type="ECO:0000256" key="1">
    <source>
        <dbReference type="ARBA" id="ARBA00004141"/>
    </source>
</evidence>
<name>A0ABM1MS53_NICVS</name>
<keyword evidence="7" id="KW-0325">Glycoprotein</keyword>
<evidence type="ECO:0000256" key="3">
    <source>
        <dbReference type="ARBA" id="ARBA00022692"/>
    </source>
</evidence>
<evidence type="ECO:0000313" key="11">
    <source>
        <dbReference type="RefSeq" id="XP_017777403.1"/>
    </source>
</evidence>
<keyword evidence="3 8" id="KW-0812">Transmembrane</keyword>
<feature type="transmembrane region" description="Helical" evidence="8">
    <location>
        <begin position="399"/>
        <end position="421"/>
    </location>
</feature>
<organism evidence="10 11">
    <name type="scientific">Nicrophorus vespilloides</name>
    <name type="common">Boreal carrion beetle</name>
    <dbReference type="NCBI Taxonomy" id="110193"/>
    <lineage>
        <taxon>Eukaryota</taxon>
        <taxon>Metazoa</taxon>
        <taxon>Ecdysozoa</taxon>
        <taxon>Arthropoda</taxon>
        <taxon>Hexapoda</taxon>
        <taxon>Insecta</taxon>
        <taxon>Pterygota</taxon>
        <taxon>Neoptera</taxon>
        <taxon>Endopterygota</taxon>
        <taxon>Coleoptera</taxon>
        <taxon>Polyphaga</taxon>
        <taxon>Staphyliniformia</taxon>
        <taxon>Silphidae</taxon>
        <taxon>Nicrophorinae</taxon>
        <taxon>Nicrophorus</taxon>
    </lineage>
</organism>
<dbReference type="RefSeq" id="XP_017777403.1">
    <property type="nucleotide sequence ID" value="XM_017921914.1"/>
</dbReference>
<keyword evidence="5 8" id="KW-1133">Transmembrane helix</keyword>
<dbReference type="Pfam" id="PF13965">
    <property type="entry name" value="SID-1_RNA_chan"/>
    <property type="match status" value="1"/>
</dbReference>
<keyword evidence="4 9" id="KW-0732">Signal</keyword>